<dbReference type="InParanoid" id="A0C268"/>
<sequence>MDVHGYRLSFITDNLFLFQPYNKEEIWIYKFSNDLFTKANTFHAKSDCEDFGTSFPQQFIKSKNIILAKNGNYIHLIKFDIQDNFEVHQSINFEDQCIYGQLSNNGQCLITWDRKSNFIQVRLYEKQ</sequence>
<dbReference type="GeneID" id="5018067"/>
<dbReference type="EMBL" id="CT868034">
    <property type="protein sequence ID" value="CAK64885.1"/>
    <property type="molecule type" value="Genomic_DNA"/>
</dbReference>
<dbReference type="HOGENOM" id="CLU_149653_0_0_1"/>
<reference evidence="1 2" key="1">
    <citation type="journal article" date="2006" name="Nature">
        <title>Global trends of whole-genome duplications revealed by the ciliate Paramecium tetraurelia.</title>
        <authorList>
            <consortium name="Genoscope"/>
            <person name="Aury J.-M."/>
            <person name="Jaillon O."/>
            <person name="Duret L."/>
            <person name="Noel B."/>
            <person name="Jubin C."/>
            <person name="Porcel B.M."/>
            <person name="Segurens B."/>
            <person name="Daubin V."/>
            <person name="Anthouard V."/>
            <person name="Aiach N."/>
            <person name="Arnaiz O."/>
            <person name="Billaut A."/>
            <person name="Beisson J."/>
            <person name="Blanc I."/>
            <person name="Bouhouche K."/>
            <person name="Camara F."/>
            <person name="Duharcourt S."/>
            <person name="Guigo R."/>
            <person name="Gogendeau D."/>
            <person name="Katinka M."/>
            <person name="Keller A.-M."/>
            <person name="Kissmehl R."/>
            <person name="Klotz C."/>
            <person name="Koll F."/>
            <person name="Le Moue A."/>
            <person name="Lepere C."/>
            <person name="Malinsky S."/>
            <person name="Nowacki M."/>
            <person name="Nowak J.K."/>
            <person name="Plattner H."/>
            <person name="Poulain J."/>
            <person name="Ruiz F."/>
            <person name="Serrano V."/>
            <person name="Zagulski M."/>
            <person name="Dessen P."/>
            <person name="Betermier M."/>
            <person name="Weissenbach J."/>
            <person name="Scarpelli C."/>
            <person name="Schachter V."/>
            <person name="Sperling L."/>
            <person name="Meyer E."/>
            <person name="Cohen J."/>
            <person name="Wincker P."/>
        </authorList>
    </citation>
    <scope>NUCLEOTIDE SEQUENCE [LARGE SCALE GENOMIC DNA]</scope>
    <source>
        <strain evidence="1 2">Stock d4-2</strain>
    </source>
</reference>
<accession>A0C268</accession>
<evidence type="ECO:0000313" key="1">
    <source>
        <dbReference type="EMBL" id="CAK64885.1"/>
    </source>
</evidence>
<dbReference type="Proteomes" id="UP000000600">
    <property type="component" value="Unassembled WGS sequence"/>
</dbReference>
<keyword evidence="2" id="KW-1185">Reference proteome</keyword>
<dbReference type="RefSeq" id="XP_001432282.1">
    <property type="nucleotide sequence ID" value="XM_001432245.1"/>
</dbReference>
<name>A0C268_PARTE</name>
<dbReference type="AlphaFoldDB" id="A0C268"/>
<gene>
    <name evidence="1" type="ORF">GSPATT00034362001</name>
</gene>
<dbReference type="KEGG" id="ptm:GSPATT00034362001"/>
<evidence type="ECO:0000313" key="2">
    <source>
        <dbReference type="Proteomes" id="UP000000600"/>
    </source>
</evidence>
<organism evidence="1 2">
    <name type="scientific">Paramecium tetraurelia</name>
    <dbReference type="NCBI Taxonomy" id="5888"/>
    <lineage>
        <taxon>Eukaryota</taxon>
        <taxon>Sar</taxon>
        <taxon>Alveolata</taxon>
        <taxon>Ciliophora</taxon>
        <taxon>Intramacronucleata</taxon>
        <taxon>Oligohymenophorea</taxon>
        <taxon>Peniculida</taxon>
        <taxon>Parameciidae</taxon>
        <taxon>Paramecium</taxon>
    </lineage>
</organism>
<dbReference type="OMA" id="ANTFHAK"/>
<protein>
    <submittedName>
        <fullName evidence="1">Uncharacterized protein</fullName>
    </submittedName>
</protein>
<proteinExistence type="predicted"/>
<dbReference type="OrthoDB" id="309423at2759"/>